<dbReference type="AlphaFoldDB" id="D3T1L4"/>
<dbReference type="Proteomes" id="UP000011543">
    <property type="component" value="Unassembled WGS sequence"/>
</dbReference>
<keyword evidence="5" id="KW-1185">Reference proteome</keyword>
<feature type="domain" description="ChsH2 C-terminal OB-fold" evidence="1">
    <location>
        <begin position="48"/>
        <end position="105"/>
    </location>
</feature>
<dbReference type="EMBL" id="CP001933">
    <property type="protein sequence ID" value="ADD07473.1"/>
    <property type="molecule type" value="Genomic_DNA"/>
</dbReference>
<evidence type="ECO:0000259" key="2">
    <source>
        <dbReference type="Pfam" id="PF12172"/>
    </source>
</evidence>
<proteinExistence type="predicted"/>
<reference evidence="5" key="1">
    <citation type="submission" date="2010-02" db="EMBL/GenBank/DDBJ databases">
        <title>Complete sequence of plasmid 1 of Natrialba magadii ATCC 43099.</title>
        <authorList>
            <consortium name="US DOE Joint Genome Institute"/>
            <person name="Lucas S."/>
            <person name="Copeland A."/>
            <person name="Lapidus A."/>
            <person name="Cheng J.-F."/>
            <person name="Bruce D."/>
            <person name="Goodwin L."/>
            <person name="Pitluck S."/>
            <person name="Davenport K."/>
            <person name="Saunders E."/>
            <person name="Detter J.C."/>
            <person name="Han C."/>
            <person name="Tapia R."/>
            <person name="Land M."/>
            <person name="Hauser L."/>
            <person name="Kyrpides N."/>
            <person name="Mikhailova N."/>
            <person name="De Castro R.E."/>
            <person name="Maupin-Furlow J.A."/>
            <person name="Woyke T."/>
        </authorList>
    </citation>
    <scope>NUCLEOTIDE SEQUENCE [LARGE SCALE GENOMIC DNA]</scope>
    <source>
        <strain evidence="5">ATCC 43099 / DSM 3394 / CCM 3739 / CIP 104546 / IAM 13178 / JCM 8861 / NBRC 102185 / NCIMB 2190 / MS3</strain>
        <plasmid evidence="5">pNMAG01</plasmid>
    </source>
</reference>
<dbReference type="InterPro" id="IPR022002">
    <property type="entry name" value="ChsH2_Znr"/>
</dbReference>
<protein>
    <submittedName>
        <fullName evidence="3">DUF35 family protein</fullName>
    </submittedName>
</protein>
<feature type="domain" description="ChsH2 rubredoxin-like zinc ribbon" evidence="2">
    <location>
        <begin position="11"/>
        <end position="47"/>
    </location>
</feature>
<evidence type="ECO:0000313" key="6">
    <source>
        <dbReference type="Proteomes" id="UP000011543"/>
    </source>
</evidence>
<evidence type="ECO:0000313" key="5">
    <source>
        <dbReference type="Proteomes" id="UP000001879"/>
    </source>
</evidence>
<dbReference type="Pfam" id="PF01796">
    <property type="entry name" value="OB_ChsH2_C"/>
    <property type="match status" value="1"/>
</dbReference>
<dbReference type="InterPro" id="IPR002878">
    <property type="entry name" value="ChsH2_C"/>
</dbReference>
<dbReference type="PATRIC" id="fig|547559.17.peg.836"/>
<dbReference type="EMBL" id="AOHS01000018">
    <property type="protein sequence ID" value="ELY32191.1"/>
    <property type="molecule type" value="Genomic_DNA"/>
</dbReference>
<dbReference type="Proteomes" id="UP000001879">
    <property type="component" value="Plasmid pNMAG01"/>
</dbReference>
<name>D3T1L4_NATMM</name>
<dbReference type="RefSeq" id="WP_004214474.1">
    <property type="nucleotide sequence ID" value="NC_013923.1"/>
</dbReference>
<dbReference type="KEGG" id="nmg:Nmag_3932"/>
<dbReference type="InterPro" id="IPR012340">
    <property type="entry name" value="NA-bd_OB-fold"/>
</dbReference>
<geneLocation type="plasmid" evidence="3 5">
    <name>pNMAG01</name>
</geneLocation>
<organism evidence="3 5">
    <name type="scientific">Natrialba magadii (strain ATCC 43099 / DSM 3394 / CCM 3739 / CIP 104546 / IAM 13178 / JCM 8861 / NBRC 102185 / NCIMB 2190 / MS3)</name>
    <name type="common">Natronobacterium magadii</name>
    <dbReference type="NCBI Taxonomy" id="547559"/>
    <lineage>
        <taxon>Archaea</taxon>
        <taxon>Methanobacteriati</taxon>
        <taxon>Methanobacteriota</taxon>
        <taxon>Stenosarchaea group</taxon>
        <taxon>Halobacteria</taxon>
        <taxon>Halobacteriales</taxon>
        <taxon>Natrialbaceae</taxon>
        <taxon>Natrialba</taxon>
    </lineage>
</organism>
<dbReference type="Gene3D" id="6.10.30.10">
    <property type="match status" value="1"/>
</dbReference>
<dbReference type="PANTHER" id="PTHR34075:SF5">
    <property type="entry name" value="BLR3430 PROTEIN"/>
    <property type="match status" value="1"/>
</dbReference>
<dbReference type="SUPFAM" id="SSF50249">
    <property type="entry name" value="Nucleic acid-binding proteins"/>
    <property type="match status" value="1"/>
</dbReference>
<dbReference type="PANTHER" id="PTHR34075">
    <property type="entry name" value="BLR3430 PROTEIN"/>
    <property type="match status" value="1"/>
</dbReference>
<reference evidence="3 5" key="2">
    <citation type="journal article" date="2012" name="BMC Genomics">
        <title>A comparative genomics perspective on the genetic content of the alkaliphilic haloarchaeon Natrialba magadii ATCC 43099T.</title>
        <authorList>
            <person name="Siddaramappa S."/>
            <person name="Challacombe J.F."/>
            <person name="Decastro R.E."/>
            <person name="Pfeiffer F."/>
            <person name="Sastre D.E."/>
            <person name="Gimenez M.I."/>
            <person name="Paggi R.A."/>
            <person name="Detter J.C."/>
            <person name="Davenport K.W."/>
            <person name="Goodwin L.A."/>
            <person name="Kyrpides N."/>
            <person name="Tapia R."/>
            <person name="Pitluck S."/>
            <person name="Lucas S."/>
            <person name="Woyke T."/>
            <person name="Maupin-Furlow J.A."/>
        </authorList>
    </citation>
    <scope>NUCLEOTIDE SEQUENCE [LARGE SCALE GENOMIC DNA]</scope>
    <source>
        <strain evidence="3">ATCC 43099</strain>
        <strain evidence="5">ATCC 43099 / DSM 3394 / CCM 3739 / CIP 104546 / IAM 13178 / JCM 8861 / NBRC 102185 / NCIMB 2190 / MS3</strain>
    </source>
</reference>
<reference evidence="3" key="4">
    <citation type="submission" date="2016-09" db="EMBL/GenBank/DDBJ databases">
        <authorList>
            <person name="Pfeiffer F."/>
        </authorList>
    </citation>
    <scope>NUCLEOTIDE SEQUENCE</scope>
    <source>
        <strain evidence="3">ATCC 43099</strain>
        <plasmid evidence="3">pNMAG01</plasmid>
    </source>
</reference>
<sequence>MTETAFTDPFWEALADGRFVVPHCGECDEYFFPPAPNCPHCYSRSVEWADSPGRGALYSVTRQHATAEGFHDKLVVGLVALEEGPRVLAEFEAPYEELAIGDAVVIEPHAYPHEYDRGRRGDEPFFVARLRDCDPAADSNTDHD</sequence>
<evidence type="ECO:0000313" key="4">
    <source>
        <dbReference type="EMBL" id="ELY32191.1"/>
    </source>
</evidence>
<dbReference type="GeneID" id="8826802"/>
<keyword evidence="3" id="KW-0614">Plasmid</keyword>
<dbReference type="Pfam" id="PF12172">
    <property type="entry name" value="zf-ChsH2"/>
    <property type="match status" value="1"/>
</dbReference>
<evidence type="ECO:0000313" key="3">
    <source>
        <dbReference type="EMBL" id="ADD07473.1"/>
    </source>
</evidence>
<dbReference type="HOGENOM" id="CLU_119412_1_1_2"/>
<dbReference type="OrthoDB" id="9573at2157"/>
<reference evidence="4 6" key="3">
    <citation type="journal article" date="2014" name="PLoS Genet.">
        <title>Phylogenetically driven sequencing of extremely halophilic archaea reveals strategies for static and dynamic osmo-response.</title>
        <authorList>
            <person name="Becker E.A."/>
            <person name="Seitzer P.M."/>
            <person name="Tritt A."/>
            <person name="Larsen D."/>
            <person name="Krusor M."/>
            <person name="Yao A.I."/>
            <person name="Wu D."/>
            <person name="Madern D."/>
            <person name="Eisen J.A."/>
            <person name="Darling A.E."/>
            <person name="Facciotti M.T."/>
        </authorList>
    </citation>
    <scope>NUCLEOTIDE SEQUENCE [LARGE SCALE GENOMIC DNA]</scope>
    <source>
        <strain evidence="6">ATCC 43099 / DSM 3394 / CCM 3739 / CIP 104546 / IAM 13178 / JCM 8861 / NBRC 102185 / NCIMB 2190 / MS3</strain>
        <strain evidence="4">MS-3</strain>
    </source>
</reference>
<dbReference type="InterPro" id="IPR052513">
    <property type="entry name" value="Thioester_dehydratase-like"/>
</dbReference>
<gene>
    <name evidence="3" type="ordered locus">Nmag_3932</name>
    <name evidence="4" type="ORF">C500_04359</name>
</gene>
<evidence type="ECO:0000259" key="1">
    <source>
        <dbReference type="Pfam" id="PF01796"/>
    </source>
</evidence>
<accession>D3T1L4</accession>